<dbReference type="Gene3D" id="3.40.630.30">
    <property type="match status" value="1"/>
</dbReference>
<gene>
    <name evidence="2" type="ORF">DFR47_10734</name>
</gene>
<accession>A0A366DQF9</accession>
<comment type="caution">
    <text evidence="2">The sequence shown here is derived from an EMBL/GenBank/DDBJ whole genome shotgun (WGS) entry which is preliminary data.</text>
</comment>
<evidence type="ECO:0000313" key="3">
    <source>
        <dbReference type="Proteomes" id="UP000252893"/>
    </source>
</evidence>
<name>A0A366DQF9_9HYPH</name>
<dbReference type="RefSeq" id="WP_113945460.1">
    <property type="nucleotide sequence ID" value="NZ_JBHEEG010000009.1"/>
</dbReference>
<dbReference type="SUPFAM" id="SSF55729">
    <property type="entry name" value="Acyl-CoA N-acyltransferases (Nat)"/>
    <property type="match status" value="1"/>
</dbReference>
<reference evidence="2 3" key="1">
    <citation type="submission" date="2018-06" db="EMBL/GenBank/DDBJ databases">
        <title>Genomic Encyclopedia of Type Strains, Phase IV (KMG-IV): sequencing the most valuable type-strain genomes for metagenomic binning, comparative biology and taxonomic classification.</title>
        <authorList>
            <person name="Goeker M."/>
        </authorList>
    </citation>
    <scope>NUCLEOTIDE SEQUENCE [LARGE SCALE GENOMIC DNA]</scope>
    <source>
        <strain evidence="2 3">DSM 25619</strain>
    </source>
</reference>
<evidence type="ECO:0000313" key="2">
    <source>
        <dbReference type="EMBL" id="RBO92135.1"/>
    </source>
</evidence>
<dbReference type="InterPro" id="IPR016181">
    <property type="entry name" value="Acyl_CoA_acyltransferase"/>
</dbReference>
<dbReference type="PROSITE" id="PS51186">
    <property type="entry name" value="GNAT"/>
    <property type="match status" value="1"/>
</dbReference>
<keyword evidence="3" id="KW-1185">Reference proteome</keyword>
<dbReference type="InterPro" id="IPR000182">
    <property type="entry name" value="GNAT_dom"/>
</dbReference>
<organism evidence="2 3">
    <name type="scientific">Pseudochrobactrum asaccharolyticum</name>
    <dbReference type="NCBI Taxonomy" id="354351"/>
    <lineage>
        <taxon>Bacteria</taxon>
        <taxon>Pseudomonadati</taxon>
        <taxon>Pseudomonadota</taxon>
        <taxon>Alphaproteobacteria</taxon>
        <taxon>Hyphomicrobiales</taxon>
        <taxon>Brucellaceae</taxon>
        <taxon>Pseudochrobactrum</taxon>
    </lineage>
</organism>
<dbReference type="GO" id="GO:0016747">
    <property type="term" value="F:acyltransferase activity, transferring groups other than amino-acyl groups"/>
    <property type="evidence" value="ECO:0007669"/>
    <property type="project" value="InterPro"/>
</dbReference>
<dbReference type="OrthoDB" id="9797456at2"/>
<dbReference type="Pfam" id="PF00583">
    <property type="entry name" value="Acetyltransf_1"/>
    <property type="match status" value="1"/>
</dbReference>
<proteinExistence type="predicted"/>
<feature type="domain" description="N-acetyltransferase" evidence="1">
    <location>
        <begin position="108"/>
        <end position="241"/>
    </location>
</feature>
<dbReference type="EMBL" id="QNRH01000007">
    <property type="protein sequence ID" value="RBO92135.1"/>
    <property type="molecule type" value="Genomic_DNA"/>
</dbReference>
<dbReference type="AlphaFoldDB" id="A0A366DQF9"/>
<keyword evidence="2" id="KW-0808">Transferase</keyword>
<evidence type="ECO:0000259" key="1">
    <source>
        <dbReference type="PROSITE" id="PS51186"/>
    </source>
</evidence>
<protein>
    <submittedName>
        <fullName evidence="2">RimJ/RimL family protein N-acetyltransferase</fullName>
    </submittedName>
</protein>
<sequence>MFSPIVTEFWRLSSLRGYKLYSDAAFSIYANPKLDEDESGTILTTEDKTAVSLHPQLADRLDLHSEPISDAIFRQKLAEHKITLHGADYLFYFPVHIAAALNPAEPSRNVRRLTTDDEAAFAAFCAASSEDDLDAAYVELDHWLVFGAFDGNCLVCAASMYPWQESKIADMGVLTLPAYRGKGYARDTVHAISKHASSLGYEPQYRCQLDNQASVSLAKSAGLVLFGTWDNMLPAVDTENS</sequence>
<dbReference type="CDD" id="cd04301">
    <property type="entry name" value="NAT_SF"/>
    <property type="match status" value="1"/>
</dbReference>
<dbReference type="Proteomes" id="UP000252893">
    <property type="component" value="Unassembled WGS sequence"/>
</dbReference>